<dbReference type="KEGG" id="slt:Slit_2193"/>
<name>D5CUN4_SIDLE</name>
<dbReference type="HOGENOM" id="CLU_140230_3_1_4"/>
<dbReference type="SMART" id="SM00530">
    <property type="entry name" value="HTH_XRE"/>
    <property type="match status" value="1"/>
</dbReference>
<sequence>MDTLRNKKRAPTHPGTLLREVVLPELGITQGEFADRLGVSRRTVSEILHGRRPVTPDMAIRLGKLLGNGAGLWLRMQQAVDVWTLEQEGDYTNIRQLKAA</sequence>
<gene>
    <name evidence="3" type="ordered locus">Slit_2193</name>
</gene>
<dbReference type="STRING" id="580332.Slit_2193"/>
<dbReference type="PROSITE" id="PS50943">
    <property type="entry name" value="HTH_CROC1"/>
    <property type="match status" value="1"/>
</dbReference>
<dbReference type="RefSeq" id="WP_013030319.1">
    <property type="nucleotide sequence ID" value="NC_013959.1"/>
</dbReference>
<keyword evidence="4" id="KW-1185">Reference proteome</keyword>
<evidence type="ECO:0000313" key="4">
    <source>
        <dbReference type="Proteomes" id="UP000001625"/>
    </source>
</evidence>
<keyword evidence="1" id="KW-0238">DNA-binding</keyword>
<organism evidence="3 4">
    <name type="scientific">Sideroxydans lithotrophicus (strain ES-1)</name>
    <dbReference type="NCBI Taxonomy" id="580332"/>
    <lineage>
        <taxon>Bacteria</taxon>
        <taxon>Pseudomonadati</taxon>
        <taxon>Pseudomonadota</taxon>
        <taxon>Betaproteobacteria</taxon>
        <taxon>Nitrosomonadales</taxon>
        <taxon>Gallionellaceae</taxon>
        <taxon>Sideroxydans</taxon>
    </lineage>
</organism>
<dbReference type="PANTHER" id="PTHR36924">
    <property type="entry name" value="ANTITOXIN HIGA-1"/>
    <property type="match status" value="1"/>
</dbReference>
<dbReference type="CDD" id="cd00093">
    <property type="entry name" value="HTH_XRE"/>
    <property type="match status" value="1"/>
</dbReference>
<dbReference type="InterPro" id="IPR013430">
    <property type="entry name" value="Toxin_antidote_HigA"/>
</dbReference>
<dbReference type="InterPro" id="IPR001387">
    <property type="entry name" value="Cro/C1-type_HTH"/>
</dbReference>
<proteinExistence type="predicted"/>
<dbReference type="Pfam" id="PF01381">
    <property type="entry name" value="HTH_3"/>
    <property type="match status" value="1"/>
</dbReference>
<dbReference type="OrthoDB" id="5297543at2"/>
<reference evidence="3 4" key="1">
    <citation type="submission" date="2010-03" db="EMBL/GenBank/DDBJ databases">
        <title>Complete sequence of Sideroxydans lithotrophicus ES-1.</title>
        <authorList>
            <consortium name="US DOE Joint Genome Institute"/>
            <person name="Lucas S."/>
            <person name="Copeland A."/>
            <person name="Lapidus A."/>
            <person name="Cheng J.-F."/>
            <person name="Bruce D."/>
            <person name="Goodwin L."/>
            <person name="Pitluck S."/>
            <person name="Munk A.C."/>
            <person name="Detter J.C."/>
            <person name="Han C."/>
            <person name="Tapia R."/>
            <person name="Larimer F."/>
            <person name="Land M."/>
            <person name="Hauser L."/>
            <person name="Kyrpides N."/>
            <person name="Ivanova N."/>
            <person name="Emerson D."/>
            <person name="Woyke T."/>
        </authorList>
    </citation>
    <scope>NUCLEOTIDE SEQUENCE [LARGE SCALE GENOMIC DNA]</scope>
    <source>
        <strain evidence="3 4">ES-1</strain>
    </source>
</reference>
<dbReference type="SUPFAM" id="SSF47413">
    <property type="entry name" value="lambda repressor-like DNA-binding domains"/>
    <property type="match status" value="1"/>
</dbReference>
<dbReference type="AlphaFoldDB" id="D5CUN4"/>
<feature type="domain" description="HTH cro/C1-type" evidence="2">
    <location>
        <begin position="25"/>
        <end position="67"/>
    </location>
</feature>
<accession>D5CUN4</accession>
<dbReference type="Gene3D" id="1.10.260.40">
    <property type="entry name" value="lambda repressor-like DNA-binding domains"/>
    <property type="match status" value="1"/>
</dbReference>
<evidence type="ECO:0000259" key="2">
    <source>
        <dbReference type="PROSITE" id="PS50943"/>
    </source>
</evidence>
<evidence type="ECO:0000256" key="1">
    <source>
        <dbReference type="ARBA" id="ARBA00023125"/>
    </source>
</evidence>
<dbReference type="Proteomes" id="UP000001625">
    <property type="component" value="Chromosome"/>
</dbReference>
<dbReference type="InterPro" id="IPR010982">
    <property type="entry name" value="Lambda_DNA-bd_dom_sf"/>
</dbReference>
<dbReference type="EMBL" id="CP001965">
    <property type="protein sequence ID" value="ADE12421.1"/>
    <property type="molecule type" value="Genomic_DNA"/>
</dbReference>
<dbReference type="eggNOG" id="COG3093">
    <property type="taxonomic scope" value="Bacteria"/>
</dbReference>
<dbReference type="GO" id="GO:0003677">
    <property type="term" value="F:DNA binding"/>
    <property type="evidence" value="ECO:0007669"/>
    <property type="project" value="UniProtKB-KW"/>
</dbReference>
<dbReference type="PANTHER" id="PTHR36924:SF1">
    <property type="entry name" value="ANTITOXIN HIGA-1"/>
    <property type="match status" value="1"/>
</dbReference>
<dbReference type="NCBIfam" id="TIGR02607">
    <property type="entry name" value="antidote_HigA"/>
    <property type="match status" value="1"/>
</dbReference>
<evidence type="ECO:0000313" key="3">
    <source>
        <dbReference type="EMBL" id="ADE12421.1"/>
    </source>
</evidence>
<protein>
    <submittedName>
        <fullName evidence="3">Plasmid maintenance system antidote protein, XRE family</fullName>
    </submittedName>
</protein>